<evidence type="ECO:0000259" key="1">
    <source>
        <dbReference type="Pfam" id="PF02558"/>
    </source>
</evidence>
<dbReference type="InterPro" id="IPR008927">
    <property type="entry name" value="6-PGluconate_DH-like_C_sf"/>
</dbReference>
<dbReference type="Pfam" id="PF02558">
    <property type="entry name" value="ApbA"/>
    <property type="match status" value="1"/>
</dbReference>
<gene>
    <name evidence="3" type="ORF">GA0111570_109110</name>
</gene>
<protein>
    <submittedName>
        <fullName evidence="3">Ketopantoate reductase</fullName>
    </submittedName>
</protein>
<dbReference type="InterPro" id="IPR036291">
    <property type="entry name" value="NAD(P)-bd_dom_sf"/>
</dbReference>
<sequence length="290" mass="29982">MISVVGAGGVGGLLAALLVTAGEDVTVVLRPGSAARVAAEGLRIRSRTYGDLHVRPPVATEVPEGSIVLITVKEYGLDAVLPGIAAARPSEVLCLLNGVTHSDRVHAALPGPRVACGFASVLSARDEAGVITVTTNGIAVTVPSNAAFWQAPRALAGAGVSVAVHGTEREVLWTKYRRLAPFALLTSWVDGDVPTARRRDSALVAQLLTEVAAVATADGLPTDPATLDGLLPGPGALSSLATDLRRGTEGELRQLGDALVELGRTYGIATPALERVVREIRERVGRRPLG</sequence>
<evidence type="ECO:0000313" key="4">
    <source>
        <dbReference type="Proteomes" id="UP000199086"/>
    </source>
</evidence>
<dbReference type="Gene3D" id="3.40.50.720">
    <property type="entry name" value="NAD(P)-binding Rossmann-like Domain"/>
    <property type="match status" value="1"/>
</dbReference>
<dbReference type="InterPro" id="IPR013752">
    <property type="entry name" value="KPA_reductase"/>
</dbReference>
<dbReference type="RefSeq" id="WP_092612163.1">
    <property type="nucleotide sequence ID" value="NZ_FMYF01000009.1"/>
</dbReference>
<dbReference type="PANTHER" id="PTHR21708:SF26">
    <property type="entry name" value="2-DEHYDROPANTOATE 2-REDUCTASE"/>
    <property type="match status" value="1"/>
</dbReference>
<dbReference type="EMBL" id="FMYF01000009">
    <property type="protein sequence ID" value="SDB93129.1"/>
    <property type="molecule type" value="Genomic_DNA"/>
</dbReference>
<dbReference type="Gene3D" id="1.10.1040.10">
    <property type="entry name" value="N-(1-d-carboxylethyl)-l-norvaline Dehydrogenase, domain 2"/>
    <property type="match status" value="1"/>
</dbReference>
<reference evidence="3 4" key="1">
    <citation type="submission" date="2016-06" db="EMBL/GenBank/DDBJ databases">
        <authorList>
            <person name="Olsen C.W."/>
            <person name="Carey S."/>
            <person name="Hinshaw L."/>
            <person name="Karasin A.I."/>
        </authorList>
    </citation>
    <scope>NUCLEOTIDE SEQUENCE [LARGE SCALE GENOMIC DNA]</scope>
    <source>
        <strain evidence="3 4">LZ-22</strain>
    </source>
</reference>
<evidence type="ECO:0000259" key="2">
    <source>
        <dbReference type="Pfam" id="PF08546"/>
    </source>
</evidence>
<feature type="domain" description="Ketopantoate reductase N-terminal" evidence="1">
    <location>
        <begin position="2"/>
        <end position="137"/>
    </location>
</feature>
<dbReference type="SUPFAM" id="SSF51735">
    <property type="entry name" value="NAD(P)-binding Rossmann-fold domains"/>
    <property type="match status" value="1"/>
</dbReference>
<dbReference type="InterPro" id="IPR051402">
    <property type="entry name" value="KPR-Related"/>
</dbReference>
<dbReference type="InterPro" id="IPR013332">
    <property type="entry name" value="KPR_N"/>
</dbReference>
<dbReference type="AlphaFoldDB" id="A0A1G6HFV3"/>
<proteinExistence type="predicted"/>
<evidence type="ECO:0000313" key="3">
    <source>
        <dbReference type="EMBL" id="SDB93129.1"/>
    </source>
</evidence>
<dbReference type="PANTHER" id="PTHR21708">
    <property type="entry name" value="PROBABLE 2-DEHYDROPANTOATE 2-REDUCTASE"/>
    <property type="match status" value="1"/>
</dbReference>
<accession>A0A1G6HFV3</accession>
<name>A0A1G6HFV3_9ACTN</name>
<dbReference type="SUPFAM" id="SSF48179">
    <property type="entry name" value="6-phosphogluconate dehydrogenase C-terminal domain-like"/>
    <property type="match status" value="1"/>
</dbReference>
<organism evidence="3 4">
    <name type="scientific">Raineyella antarctica</name>
    <dbReference type="NCBI Taxonomy" id="1577474"/>
    <lineage>
        <taxon>Bacteria</taxon>
        <taxon>Bacillati</taxon>
        <taxon>Actinomycetota</taxon>
        <taxon>Actinomycetes</taxon>
        <taxon>Propionibacteriales</taxon>
        <taxon>Propionibacteriaceae</taxon>
        <taxon>Raineyella</taxon>
    </lineage>
</organism>
<dbReference type="Pfam" id="PF08546">
    <property type="entry name" value="ApbA_C"/>
    <property type="match status" value="1"/>
</dbReference>
<dbReference type="STRING" id="1577474.GA0111570_109110"/>
<feature type="domain" description="Ketopantoate reductase C-terminal" evidence="2">
    <location>
        <begin position="171"/>
        <end position="282"/>
    </location>
</feature>
<dbReference type="Proteomes" id="UP000199086">
    <property type="component" value="Unassembled WGS sequence"/>
</dbReference>
<keyword evidence="4" id="KW-1185">Reference proteome</keyword>
<dbReference type="GO" id="GO:0005737">
    <property type="term" value="C:cytoplasm"/>
    <property type="evidence" value="ECO:0007669"/>
    <property type="project" value="TreeGrafter"/>
</dbReference>
<dbReference type="OrthoDB" id="4186253at2"/>
<dbReference type="InterPro" id="IPR013328">
    <property type="entry name" value="6PGD_dom2"/>
</dbReference>